<reference evidence="2" key="1">
    <citation type="submission" date="2024-02" db="EMBL/GenBank/DDBJ databases">
        <authorList>
            <consortium name="ELIXIR-Norway"/>
            <consortium name="Elixir Norway"/>
        </authorList>
    </citation>
    <scope>NUCLEOTIDE SEQUENCE</scope>
</reference>
<protein>
    <submittedName>
        <fullName evidence="2">Uncharacterized protein</fullName>
    </submittedName>
</protein>
<evidence type="ECO:0000313" key="3">
    <source>
        <dbReference type="Proteomes" id="UP001497444"/>
    </source>
</evidence>
<dbReference type="Proteomes" id="UP001497444">
    <property type="component" value="Chromosome 4"/>
</dbReference>
<evidence type="ECO:0000313" key="2">
    <source>
        <dbReference type="EMBL" id="CAK9272403.1"/>
    </source>
</evidence>
<name>A0ABP0WZX1_9BRYO</name>
<feature type="compositionally biased region" description="Polar residues" evidence="1">
    <location>
        <begin position="110"/>
        <end position="119"/>
    </location>
</feature>
<keyword evidence="3" id="KW-1185">Reference proteome</keyword>
<feature type="region of interest" description="Disordered" evidence="1">
    <location>
        <begin position="89"/>
        <end position="146"/>
    </location>
</feature>
<sequence>MYNLYVIGEVLEIEAADSYIKRPAGPMITIELKDISKLPGYIRIPSMVEGAKTNDMIAQRILPSRPQKARSTQTRTWRNLVNSETLRQLEHPTDPTIGNCSDKLLRADSQPRSSSQAGTPRSLEADHAMSEQANVPELKPDNPSQMLNKHLENFHKTKAKLNFGFQNADSNQATQPATSTNPFAALEADNPETEDAMDNPEEMREGWTFQGRKKNTPKIASLRQEDQTRGGWECTILTHISTGSNAISVQNKRNLHWRLSDSLTGMNNDIEFSGPAHNLLLKSGPVSTDCQARKSETASQLVSPQAIRKKRFTKLDLSKLEPQRVVTSPNFEVGQTVQGVDQEKASQTMLANMGSIGSPTAQDPRVHV</sequence>
<evidence type="ECO:0000256" key="1">
    <source>
        <dbReference type="SAM" id="MobiDB-lite"/>
    </source>
</evidence>
<proteinExistence type="predicted"/>
<dbReference type="EMBL" id="OZ020099">
    <property type="protein sequence ID" value="CAK9272403.1"/>
    <property type="molecule type" value="Genomic_DNA"/>
</dbReference>
<organism evidence="2 3">
    <name type="scientific">Sphagnum jensenii</name>
    <dbReference type="NCBI Taxonomy" id="128206"/>
    <lineage>
        <taxon>Eukaryota</taxon>
        <taxon>Viridiplantae</taxon>
        <taxon>Streptophyta</taxon>
        <taxon>Embryophyta</taxon>
        <taxon>Bryophyta</taxon>
        <taxon>Sphagnophytina</taxon>
        <taxon>Sphagnopsida</taxon>
        <taxon>Sphagnales</taxon>
        <taxon>Sphagnaceae</taxon>
        <taxon>Sphagnum</taxon>
    </lineage>
</organism>
<gene>
    <name evidence="2" type="ORF">CSSPJE1EN1_LOCUS17881</name>
</gene>
<accession>A0ABP0WZX1</accession>